<dbReference type="AlphaFoldDB" id="A0A4C1YL03"/>
<dbReference type="EMBL" id="BGZK01001232">
    <property type="protein sequence ID" value="GBP75015.1"/>
    <property type="molecule type" value="Genomic_DNA"/>
</dbReference>
<evidence type="ECO:0000256" key="1">
    <source>
        <dbReference type="SAM" id="MobiDB-lite"/>
    </source>
</evidence>
<proteinExistence type="predicted"/>
<name>A0A4C1YL03_EUMVA</name>
<keyword evidence="3" id="KW-1185">Reference proteome</keyword>
<feature type="compositionally biased region" description="Basic and acidic residues" evidence="1">
    <location>
        <begin position="46"/>
        <end position="58"/>
    </location>
</feature>
<sequence>MLAAVRGCSRATRRKTNITKQNQTADAGLSLRVTEPNVGRRVRAHAGHEKSRGHEDKLRNKVSYDDGADQIIIEEYCACHSITIVGFWGFCLKSWMIVLVTTMAPVDYNSNIP</sequence>
<dbReference type="Proteomes" id="UP000299102">
    <property type="component" value="Unassembled WGS sequence"/>
</dbReference>
<evidence type="ECO:0000313" key="3">
    <source>
        <dbReference type="Proteomes" id="UP000299102"/>
    </source>
</evidence>
<accession>A0A4C1YL03</accession>
<gene>
    <name evidence="2" type="ORF">EVAR_82433_1</name>
</gene>
<evidence type="ECO:0000313" key="2">
    <source>
        <dbReference type="EMBL" id="GBP75015.1"/>
    </source>
</evidence>
<organism evidence="2 3">
    <name type="scientific">Eumeta variegata</name>
    <name type="common">Bagworm moth</name>
    <name type="synonym">Eumeta japonica</name>
    <dbReference type="NCBI Taxonomy" id="151549"/>
    <lineage>
        <taxon>Eukaryota</taxon>
        <taxon>Metazoa</taxon>
        <taxon>Ecdysozoa</taxon>
        <taxon>Arthropoda</taxon>
        <taxon>Hexapoda</taxon>
        <taxon>Insecta</taxon>
        <taxon>Pterygota</taxon>
        <taxon>Neoptera</taxon>
        <taxon>Endopterygota</taxon>
        <taxon>Lepidoptera</taxon>
        <taxon>Glossata</taxon>
        <taxon>Ditrysia</taxon>
        <taxon>Tineoidea</taxon>
        <taxon>Psychidae</taxon>
        <taxon>Oiketicinae</taxon>
        <taxon>Eumeta</taxon>
    </lineage>
</organism>
<reference evidence="2 3" key="1">
    <citation type="journal article" date="2019" name="Commun. Biol.">
        <title>The bagworm genome reveals a unique fibroin gene that provides high tensile strength.</title>
        <authorList>
            <person name="Kono N."/>
            <person name="Nakamura H."/>
            <person name="Ohtoshi R."/>
            <person name="Tomita M."/>
            <person name="Numata K."/>
            <person name="Arakawa K."/>
        </authorList>
    </citation>
    <scope>NUCLEOTIDE SEQUENCE [LARGE SCALE GENOMIC DNA]</scope>
</reference>
<feature type="region of interest" description="Disordered" evidence="1">
    <location>
        <begin position="38"/>
        <end position="58"/>
    </location>
</feature>
<comment type="caution">
    <text evidence="2">The sequence shown here is derived from an EMBL/GenBank/DDBJ whole genome shotgun (WGS) entry which is preliminary data.</text>
</comment>
<protein>
    <submittedName>
        <fullName evidence="2">Uncharacterized protein</fullName>
    </submittedName>
</protein>